<name>A0AAD8E8T9_DIPPU</name>
<sequence>TIEISSTNFIILSFSLHTVSLNRYRIFRNNFSSSTSKTSTSVLIYRTNSIKSRSKSNHQQLHDGQNILSYGNNIPCRAKEQIRVLNDCKVRQRRPINKLKKSRKKETYVIQIVFLLLNSNVISVFLHHARSVDIKTVSKKG</sequence>
<accession>A0AAD8E8T9</accession>
<keyword evidence="1" id="KW-1133">Transmembrane helix</keyword>
<evidence type="ECO:0000313" key="2">
    <source>
        <dbReference type="EMBL" id="KAJ9581545.1"/>
    </source>
</evidence>
<organism evidence="2 3">
    <name type="scientific">Diploptera punctata</name>
    <name type="common">Pacific beetle cockroach</name>
    <dbReference type="NCBI Taxonomy" id="6984"/>
    <lineage>
        <taxon>Eukaryota</taxon>
        <taxon>Metazoa</taxon>
        <taxon>Ecdysozoa</taxon>
        <taxon>Arthropoda</taxon>
        <taxon>Hexapoda</taxon>
        <taxon>Insecta</taxon>
        <taxon>Pterygota</taxon>
        <taxon>Neoptera</taxon>
        <taxon>Polyneoptera</taxon>
        <taxon>Dictyoptera</taxon>
        <taxon>Blattodea</taxon>
        <taxon>Blaberoidea</taxon>
        <taxon>Blaberidae</taxon>
        <taxon>Diplopterinae</taxon>
        <taxon>Diploptera</taxon>
    </lineage>
</organism>
<feature type="non-terminal residue" evidence="2">
    <location>
        <position position="1"/>
    </location>
</feature>
<protein>
    <submittedName>
        <fullName evidence="2">Uncharacterized protein</fullName>
    </submittedName>
</protein>
<dbReference type="AlphaFoldDB" id="A0AAD8E8T9"/>
<proteinExistence type="predicted"/>
<gene>
    <name evidence="2" type="ORF">L9F63_023275</name>
</gene>
<feature type="transmembrane region" description="Helical" evidence="1">
    <location>
        <begin position="108"/>
        <end position="129"/>
    </location>
</feature>
<keyword evidence="3" id="KW-1185">Reference proteome</keyword>
<dbReference type="EMBL" id="JASPKZ010007893">
    <property type="protein sequence ID" value="KAJ9581545.1"/>
    <property type="molecule type" value="Genomic_DNA"/>
</dbReference>
<evidence type="ECO:0000313" key="3">
    <source>
        <dbReference type="Proteomes" id="UP001233999"/>
    </source>
</evidence>
<dbReference type="Proteomes" id="UP001233999">
    <property type="component" value="Unassembled WGS sequence"/>
</dbReference>
<keyword evidence="1" id="KW-0812">Transmembrane</keyword>
<keyword evidence="1" id="KW-0472">Membrane</keyword>
<evidence type="ECO:0000256" key="1">
    <source>
        <dbReference type="SAM" id="Phobius"/>
    </source>
</evidence>
<reference evidence="2" key="2">
    <citation type="submission" date="2023-05" db="EMBL/GenBank/DDBJ databases">
        <authorList>
            <person name="Fouks B."/>
        </authorList>
    </citation>
    <scope>NUCLEOTIDE SEQUENCE</scope>
    <source>
        <strain evidence="2">Stay&amp;Tobe</strain>
        <tissue evidence="2">Testes</tissue>
    </source>
</reference>
<comment type="caution">
    <text evidence="2">The sequence shown here is derived from an EMBL/GenBank/DDBJ whole genome shotgun (WGS) entry which is preliminary data.</text>
</comment>
<reference evidence="2" key="1">
    <citation type="journal article" date="2023" name="IScience">
        <title>Live-bearing cockroach genome reveals convergent evolutionary mechanisms linked to viviparity in insects and beyond.</title>
        <authorList>
            <person name="Fouks B."/>
            <person name="Harrison M.C."/>
            <person name="Mikhailova A.A."/>
            <person name="Marchal E."/>
            <person name="English S."/>
            <person name="Carruthers M."/>
            <person name="Jennings E.C."/>
            <person name="Chiamaka E.L."/>
            <person name="Frigard R.A."/>
            <person name="Pippel M."/>
            <person name="Attardo G.M."/>
            <person name="Benoit J.B."/>
            <person name="Bornberg-Bauer E."/>
            <person name="Tobe S.S."/>
        </authorList>
    </citation>
    <scope>NUCLEOTIDE SEQUENCE</scope>
    <source>
        <strain evidence="2">Stay&amp;Tobe</strain>
    </source>
</reference>